<name>A0A7X9XMQ9_CLOBE</name>
<evidence type="ECO:0000313" key="2">
    <source>
        <dbReference type="EMBL" id="NMF03677.1"/>
    </source>
</evidence>
<gene>
    <name evidence="2" type="ORF">HF849_02760</name>
</gene>
<organism evidence="2 3">
    <name type="scientific">Clostridium beijerinckii</name>
    <name type="common">Clostridium MP</name>
    <dbReference type="NCBI Taxonomy" id="1520"/>
    <lineage>
        <taxon>Bacteria</taxon>
        <taxon>Bacillati</taxon>
        <taxon>Bacillota</taxon>
        <taxon>Clostridia</taxon>
        <taxon>Eubacteriales</taxon>
        <taxon>Clostridiaceae</taxon>
        <taxon>Clostridium</taxon>
    </lineage>
</organism>
<feature type="transmembrane region" description="Helical" evidence="1">
    <location>
        <begin position="30"/>
        <end position="49"/>
    </location>
</feature>
<sequence>MNILTLTCNIGIPVIMIFVGHLYQCNLYKKIGNILDLIMPMAMLFTGFSDDKKTSFSKDSETLALTNKKCGLIWSISGVCTLILSIIFLILNYSISTALLEFECLILVAVFATVEYILKRNFCKNL</sequence>
<dbReference type="Proteomes" id="UP000587880">
    <property type="component" value="Unassembled WGS sequence"/>
</dbReference>
<dbReference type="EMBL" id="JABAGD010000003">
    <property type="protein sequence ID" value="NMF03677.1"/>
    <property type="molecule type" value="Genomic_DNA"/>
</dbReference>
<feature type="transmembrane region" description="Helical" evidence="1">
    <location>
        <begin position="7"/>
        <end position="24"/>
    </location>
</feature>
<comment type="caution">
    <text evidence="2">The sequence shown here is derived from an EMBL/GenBank/DDBJ whole genome shotgun (WGS) entry which is preliminary data.</text>
</comment>
<keyword evidence="1" id="KW-0812">Transmembrane</keyword>
<keyword evidence="1" id="KW-1133">Transmembrane helix</keyword>
<feature type="transmembrane region" description="Helical" evidence="1">
    <location>
        <begin position="97"/>
        <end position="118"/>
    </location>
</feature>
<accession>A0A7X9XMQ9</accession>
<evidence type="ECO:0000313" key="3">
    <source>
        <dbReference type="Proteomes" id="UP000587880"/>
    </source>
</evidence>
<feature type="transmembrane region" description="Helical" evidence="1">
    <location>
        <begin position="70"/>
        <end position="91"/>
    </location>
</feature>
<dbReference type="RefSeq" id="WP_168981027.1">
    <property type="nucleotide sequence ID" value="NZ_JABAGD010000003.1"/>
</dbReference>
<proteinExistence type="predicted"/>
<keyword evidence="1" id="KW-0472">Membrane</keyword>
<reference evidence="2 3" key="1">
    <citation type="submission" date="2020-04" db="EMBL/GenBank/DDBJ databases">
        <authorList>
            <person name="Hitch T.C.A."/>
            <person name="Wylensek D."/>
            <person name="Clavel T."/>
        </authorList>
    </citation>
    <scope>NUCLEOTIDE SEQUENCE [LARGE SCALE GENOMIC DNA]</scope>
    <source>
        <strain evidence="2 3">WB01_NA02</strain>
    </source>
</reference>
<evidence type="ECO:0000256" key="1">
    <source>
        <dbReference type="SAM" id="Phobius"/>
    </source>
</evidence>
<protein>
    <submittedName>
        <fullName evidence="2">Uncharacterized protein</fullName>
    </submittedName>
</protein>
<dbReference type="AlphaFoldDB" id="A0A7X9XMQ9"/>